<reference evidence="2 3" key="1">
    <citation type="submission" date="2014-03" db="EMBL/GenBank/DDBJ databases">
        <title>Draft genome of the hookworm Oesophagostomum dentatum.</title>
        <authorList>
            <person name="Mitreva M."/>
        </authorList>
    </citation>
    <scope>NUCLEOTIDE SEQUENCE [LARGE SCALE GENOMIC DNA]</scope>
    <source>
        <strain evidence="2 3">OD-Hann</strain>
    </source>
</reference>
<protein>
    <recommendedName>
        <fullName evidence="1">Integrase catalytic domain-containing protein</fullName>
    </recommendedName>
</protein>
<evidence type="ECO:0000313" key="2">
    <source>
        <dbReference type="EMBL" id="KHJ87946.1"/>
    </source>
</evidence>
<dbReference type="GO" id="GO:0015074">
    <property type="term" value="P:DNA integration"/>
    <property type="evidence" value="ECO:0007669"/>
    <property type="project" value="InterPro"/>
</dbReference>
<dbReference type="OrthoDB" id="5866088at2759"/>
<organism evidence="2 3">
    <name type="scientific">Oesophagostomum dentatum</name>
    <name type="common">Nodular worm</name>
    <dbReference type="NCBI Taxonomy" id="61180"/>
    <lineage>
        <taxon>Eukaryota</taxon>
        <taxon>Metazoa</taxon>
        <taxon>Ecdysozoa</taxon>
        <taxon>Nematoda</taxon>
        <taxon>Chromadorea</taxon>
        <taxon>Rhabditida</taxon>
        <taxon>Rhabditina</taxon>
        <taxon>Rhabditomorpha</taxon>
        <taxon>Strongyloidea</taxon>
        <taxon>Strongylidae</taxon>
        <taxon>Oesophagostomum</taxon>
    </lineage>
</organism>
<feature type="domain" description="Integrase catalytic" evidence="1">
    <location>
        <begin position="109"/>
        <end position="235"/>
    </location>
</feature>
<dbReference type="Gene3D" id="1.10.340.70">
    <property type="match status" value="1"/>
</dbReference>
<dbReference type="PROSITE" id="PS50994">
    <property type="entry name" value="INTEGRASE"/>
    <property type="match status" value="1"/>
</dbReference>
<dbReference type="InterPro" id="IPR041588">
    <property type="entry name" value="Integrase_H2C2"/>
</dbReference>
<dbReference type="InterPro" id="IPR001584">
    <property type="entry name" value="Integrase_cat-core"/>
</dbReference>
<accession>A0A0B1SVM1</accession>
<keyword evidence="3" id="KW-1185">Reference proteome</keyword>
<dbReference type="AlphaFoldDB" id="A0A0B1SVM1"/>
<proteinExistence type="predicted"/>
<dbReference type="Gene3D" id="3.30.420.10">
    <property type="entry name" value="Ribonuclease H-like superfamily/Ribonuclease H"/>
    <property type="match status" value="1"/>
</dbReference>
<name>A0A0B1SVM1_OESDE</name>
<dbReference type="Proteomes" id="UP000053660">
    <property type="component" value="Unassembled WGS sequence"/>
</dbReference>
<dbReference type="InterPro" id="IPR012337">
    <property type="entry name" value="RNaseH-like_sf"/>
</dbReference>
<sequence>MQHLNIWADNCGLLRCFGRMGNSALEDETKYPLIVLQNSPLAERIIMDYHSKGHPSISHTMALVRSRFWIPKLRAQVTRIVRRCIQCQKFNNLPFKYPPQGDLPAQRVQRSRPFEHIGLDYFGPLPIKLMDGKEGKCYGSIITCMVTRLIYLDLVSDMSATTFLMMLRRFFGRHGIPRSITSDNAPTFLLGEDILAEALLAAKEDAIIAREISNREIEWRHIIPYAPWQGGFMSA</sequence>
<dbReference type="Pfam" id="PF17921">
    <property type="entry name" value="Integrase_H2C2"/>
    <property type="match status" value="1"/>
</dbReference>
<dbReference type="GO" id="GO:0003676">
    <property type="term" value="F:nucleic acid binding"/>
    <property type="evidence" value="ECO:0007669"/>
    <property type="project" value="InterPro"/>
</dbReference>
<gene>
    <name evidence="2" type="ORF">OESDEN_12266</name>
</gene>
<dbReference type="PANTHER" id="PTHR47331">
    <property type="entry name" value="PHD-TYPE DOMAIN-CONTAINING PROTEIN"/>
    <property type="match status" value="1"/>
</dbReference>
<dbReference type="EMBL" id="KN556724">
    <property type="protein sequence ID" value="KHJ87946.1"/>
    <property type="molecule type" value="Genomic_DNA"/>
</dbReference>
<dbReference type="InterPro" id="IPR036397">
    <property type="entry name" value="RNaseH_sf"/>
</dbReference>
<evidence type="ECO:0000313" key="3">
    <source>
        <dbReference type="Proteomes" id="UP000053660"/>
    </source>
</evidence>
<evidence type="ECO:0000259" key="1">
    <source>
        <dbReference type="PROSITE" id="PS50994"/>
    </source>
</evidence>
<dbReference type="SUPFAM" id="SSF53098">
    <property type="entry name" value="Ribonuclease H-like"/>
    <property type="match status" value="1"/>
</dbReference>